<feature type="region of interest" description="Disordered" evidence="1">
    <location>
        <begin position="158"/>
        <end position="196"/>
    </location>
</feature>
<gene>
    <name evidence="2" type="ORF">M2280_006161</name>
</gene>
<feature type="region of interest" description="Disordered" evidence="1">
    <location>
        <begin position="219"/>
        <end position="240"/>
    </location>
</feature>
<feature type="compositionally biased region" description="Low complexity" evidence="1">
    <location>
        <begin position="158"/>
        <end position="169"/>
    </location>
</feature>
<dbReference type="Proteomes" id="UP001160334">
    <property type="component" value="Unassembled WGS sequence"/>
</dbReference>
<evidence type="ECO:0000313" key="3">
    <source>
        <dbReference type="Proteomes" id="UP001160334"/>
    </source>
</evidence>
<evidence type="ECO:0000256" key="1">
    <source>
        <dbReference type="SAM" id="MobiDB-lite"/>
    </source>
</evidence>
<dbReference type="EMBL" id="JARXVC010000030">
    <property type="protein sequence ID" value="MDH6284897.1"/>
    <property type="molecule type" value="Genomic_DNA"/>
</dbReference>
<evidence type="ECO:0000313" key="2">
    <source>
        <dbReference type="EMBL" id="MDH6284897.1"/>
    </source>
</evidence>
<accession>A0ABT6MKP6</accession>
<protein>
    <submittedName>
        <fullName evidence="2">Uncharacterized protein</fullName>
    </submittedName>
</protein>
<proteinExistence type="predicted"/>
<organism evidence="2 3">
    <name type="scientific">Prescottella agglutinans</name>
    <dbReference type="NCBI Taxonomy" id="1644129"/>
    <lineage>
        <taxon>Bacteria</taxon>
        <taxon>Bacillati</taxon>
        <taxon>Actinomycetota</taxon>
        <taxon>Actinomycetes</taxon>
        <taxon>Mycobacteriales</taxon>
        <taxon>Nocardiaceae</taxon>
        <taxon>Prescottella</taxon>
    </lineage>
</organism>
<name>A0ABT6MKP6_9NOCA</name>
<reference evidence="2 3" key="1">
    <citation type="submission" date="2023-04" db="EMBL/GenBank/DDBJ databases">
        <title>Forest soil microbial communities from Buena Vista Peninsula, Colon Province, Panama.</title>
        <authorList>
            <person name="Bouskill N."/>
        </authorList>
    </citation>
    <scope>NUCLEOTIDE SEQUENCE [LARGE SCALE GENOMIC DNA]</scope>
    <source>
        <strain evidence="2 3">CFH S0262</strain>
    </source>
</reference>
<comment type="caution">
    <text evidence="2">The sequence shown here is derived from an EMBL/GenBank/DDBJ whole genome shotgun (WGS) entry which is preliminary data.</text>
</comment>
<feature type="region of interest" description="Disordered" evidence="1">
    <location>
        <begin position="284"/>
        <end position="325"/>
    </location>
</feature>
<keyword evidence="3" id="KW-1185">Reference proteome</keyword>
<sequence>MEPTCETTWMVVVAAGPCAHDREGPEGWVYGEVAANEDPGGCADSGRIGGVVQGDERRRGHPLARGIGHVGVEMDAAVPRRWPTAARGTTLRPVRMSSTNLDGDCATACSTATTLHCRAVALRGWRTRSRGTAGPAGRLRLPPWLSWKSCCHVTARTTFSTRRSSQRGSPTSRPQATAKGSPRFSRAGNDAPPRLILPLHPHLRIATQPGRRPLAARQTVARHGARRTTPVPTSPAMAIRNPRPCFARNRWWHAALRQECSRSSKRSPQAISVAIRKISLPFSEPTDGSLGLKRRVQRPNGHATDGLTGAEKPPDATHGGSRHPRFQLHCARPETVPVLLQRNTCRHRNIAQVVSSGPRM</sequence>